<dbReference type="AlphaFoldDB" id="A0A443VET7"/>
<sequence length="105" mass="11563">MDMPSAVQAFFTAEDLDSVVSAFTPNAVVKDEGNTYRGRQAIREWQVAARQKYQYVAEPIEAIAQGDRVKVRANVSGNFPGSPVIPCYLFHLTAEQIDGLEIGDD</sequence>
<name>A0A443VET7_RAOPL</name>
<proteinExistence type="predicted"/>
<dbReference type="SUPFAM" id="SSF54427">
    <property type="entry name" value="NTF2-like"/>
    <property type="match status" value="1"/>
</dbReference>
<evidence type="ECO:0000313" key="2">
    <source>
        <dbReference type="Proteomes" id="UP000288843"/>
    </source>
</evidence>
<evidence type="ECO:0000313" key="1">
    <source>
        <dbReference type="EMBL" id="RWT15420.1"/>
    </source>
</evidence>
<protein>
    <submittedName>
        <fullName evidence="1">Nuclear transport factor 2 family protein</fullName>
    </submittedName>
</protein>
<reference evidence="1 2" key="1">
    <citation type="submission" date="2018-06" db="EMBL/GenBank/DDBJ databases">
        <title>Carbapenemase-producing Enterobacteriaceae present in wastewater treatment plant effluent and nearby surface waters in the US.</title>
        <authorList>
            <person name="Mathys D.A."/>
            <person name="Mollenkopf D.F."/>
            <person name="Feicht S.M."/>
            <person name="Adams R.J."/>
            <person name="Albers A.L."/>
            <person name="Stuever D.M."/>
            <person name="Daniels J.B."/>
            <person name="Wittum T.E."/>
        </authorList>
    </citation>
    <scope>NUCLEOTIDE SEQUENCE [LARGE SCALE GENOMIC DNA]</scope>
    <source>
        <strain evidence="1 2">GEO_47_Down_B</strain>
    </source>
</reference>
<dbReference type="Proteomes" id="UP000288843">
    <property type="component" value="Unassembled WGS sequence"/>
</dbReference>
<organism evidence="1 2">
    <name type="scientific">Raoultella planticola</name>
    <name type="common">Klebsiella planticola</name>
    <dbReference type="NCBI Taxonomy" id="575"/>
    <lineage>
        <taxon>Bacteria</taxon>
        <taxon>Pseudomonadati</taxon>
        <taxon>Pseudomonadota</taxon>
        <taxon>Gammaproteobacteria</taxon>
        <taxon>Enterobacterales</taxon>
        <taxon>Enterobacteriaceae</taxon>
        <taxon>Klebsiella/Raoultella group</taxon>
        <taxon>Raoultella</taxon>
    </lineage>
</organism>
<comment type="caution">
    <text evidence="1">The sequence shown here is derived from an EMBL/GenBank/DDBJ whole genome shotgun (WGS) entry which is preliminary data.</text>
</comment>
<dbReference type="Pfam" id="PF12680">
    <property type="entry name" value="SnoaL_2"/>
    <property type="match status" value="1"/>
</dbReference>
<dbReference type="RefSeq" id="WP_085397440.1">
    <property type="nucleotide sequence ID" value="NZ_BIIZ01000012.1"/>
</dbReference>
<dbReference type="Gene3D" id="3.10.450.50">
    <property type="match status" value="1"/>
</dbReference>
<dbReference type="InterPro" id="IPR032710">
    <property type="entry name" value="NTF2-like_dom_sf"/>
</dbReference>
<dbReference type="InterPro" id="IPR037401">
    <property type="entry name" value="SnoaL-like"/>
</dbReference>
<dbReference type="EMBL" id="QKOX01000047">
    <property type="protein sequence ID" value="RWT15420.1"/>
    <property type="molecule type" value="Genomic_DNA"/>
</dbReference>
<accession>A0A443VET7</accession>
<gene>
    <name evidence="1" type="ORF">DN603_27780</name>
</gene>